<dbReference type="GO" id="GO:0008763">
    <property type="term" value="F:UDP-N-acetylmuramate-L-alanine ligase activity"/>
    <property type="evidence" value="ECO:0007669"/>
    <property type="project" value="UniProtKB-UniRule"/>
</dbReference>
<dbReference type="GO" id="GO:0051301">
    <property type="term" value="P:cell division"/>
    <property type="evidence" value="ECO:0007669"/>
    <property type="project" value="UniProtKB-KW"/>
</dbReference>
<evidence type="ECO:0000256" key="1">
    <source>
        <dbReference type="ARBA" id="ARBA00004496"/>
    </source>
</evidence>
<sequence>MHYHIVGVAGAGMSAMAHLLLDQGQRVSGSDLAANRQTERLAARGATIYQGHEAAYVAGADRLLASAAVAPGHVELDAARAAAIPIIGRAQLWREWSQQRPVAAVAGTHGKTTTSAMLAVALRAGGQDAGYLIGAEVPDLGGSAAWGDPAAPLVVEADEYDRVFLALTSKVALITNVEWDHPDIYASPEAYHEAFAQFAAQARHVVLCGDDAGALALDLPFALRYGIQERLAHDPASCRLAPLDWTASGVGPTPSGGFRFDLWRYHRQRMAQYCLGAQSLALPGAHNVRNALGALAAAALLGADLAAAAAALANFRGTARRFQVQGEAGGVLVIDDYAHHPTEVRATLAAARARYPQRRIVAYLQPHTFSRTASLRDAWATAGQMADLLLIGDVYAAREQGDAAGAARELVALMQTAGLAAHYAGPVAAAGVTLVELVRPGDLVLTMGAGDGDAVGRFLLEQRTST</sequence>
<dbReference type="HAMAP" id="MF_00046">
    <property type="entry name" value="MurC"/>
    <property type="match status" value="1"/>
</dbReference>
<dbReference type="GO" id="GO:0005737">
    <property type="term" value="C:cytoplasm"/>
    <property type="evidence" value="ECO:0007669"/>
    <property type="project" value="UniProtKB-SubCell"/>
</dbReference>
<proteinExistence type="inferred from homology"/>
<dbReference type="GO" id="GO:0005524">
    <property type="term" value="F:ATP binding"/>
    <property type="evidence" value="ECO:0007669"/>
    <property type="project" value="UniProtKB-UniRule"/>
</dbReference>
<evidence type="ECO:0000313" key="18">
    <source>
        <dbReference type="EMBL" id="PDW04911.1"/>
    </source>
</evidence>
<protein>
    <recommendedName>
        <fullName evidence="3 14">UDP-N-acetylmuramate--L-alanine ligase</fullName>
        <ecNumber evidence="3 14">6.3.2.8</ecNumber>
    </recommendedName>
    <alternativeName>
        <fullName evidence="14">UDP-N-acetylmuramoyl-L-alanine synthetase</fullName>
    </alternativeName>
</protein>
<comment type="subcellular location">
    <subcellularLocation>
        <location evidence="1 14">Cytoplasm</location>
    </subcellularLocation>
</comment>
<dbReference type="GO" id="GO:0008360">
    <property type="term" value="P:regulation of cell shape"/>
    <property type="evidence" value="ECO:0007669"/>
    <property type="project" value="UniProtKB-KW"/>
</dbReference>
<dbReference type="InterPro" id="IPR013221">
    <property type="entry name" value="Mur_ligase_cen"/>
</dbReference>
<evidence type="ECO:0000256" key="12">
    <source>
        <dbReference type="ARBA" id="ARBA00023316"/>
    </source>
</evidence>
<evidence type="ECO:0000256" key="2">
    <source>
        <dbReference type="ARBA" id="ARBA00004752"/>
    </source>
</evidence>
<feature type="domain" description="Mur ligase central" evidence="17">
    <location>
        <begin position="105"/>
        <end position="298"/>
    </location>
</feature>
<feature type="domain" description="Mur ligase N-terminal catalytic" evidence="15">
    <location>
        <begin position="2"/>
        <end position="97"/>
    </location>
</feature>
<dbReference type="Gene3D" id="3.40.50.720">
    <property type="entry name" value="NAD(P)-binding Rossmann-like Domain"/>
    <property type="match status" value="1"/>
</dbReference>
<comment type="function">
    <text evidence="14">Cell wall formation.</text>
</comment>
<name>A0A2A6RPT8_9CHLR</name>
<dbReference type="Pfam" id="PF08245">
    <property type="entry name" value="Mur_ligase_M"/>
    <property type="match status" value="1"/>
</dbReference>
<gene>
    <name evidence="14 18" type="primary">murC</name>
    <name evidence="18" type="ORF">CJ255_01415</name>
</gene>
<evidence type="ECO:0000256" key="11">
    <source>
        <dbReference type="ARBA" id="ARBA00023306"/>
    </source>
</evidence>
<dbReference type="SUPFAM" id="SSF53244">
    <property type="entry name" value="MurD-like peptide ligases, peptide-binding domain"/>
    <property type="match status" value="1"/>
</dbReference>
<dbReference type="SUPFAM" id="SSF51984">
    <property type="entry name" value="MurCD N-terminal domain"/>
    <property type="match status" value="1"/>
</dbReference>
<dbReference type="AlphaFoldDB" id="A0A2A6RPT8"/>
<dbReference type="Gene3D" id="3.90.190.20">
    <property type="entry name" value="Mur ligase, C-terminal domain"/>
    <property type="match status" value="1"/>
</dbReference>
<evidence type="ECO:0000256" key="13">
    <source>
        <dbReference type="ARBA" id="ARBA00047833"/>
    </source>
</evidence>
<dbReference type="EMBL" id="NQWI01000003">
    <property type="protein sequence ID" value="PDW04911.1"/>
    <property type="molecule type" value="Genomic_DNA"/>
</dbReference>
<evidence type="ECO:0000313" key="19">
    <source>
        <dbReference type="Proteomes" id="UP000220527"/>
    </source>
</evidence>
<keyword evidence="5 14" id="KW-0436">Ligase</keyword>
<organism evidence="18 19">
    <name type="scientific">Candidatus Viridilinea mediisalina</name>
    <dbReference type="NCBI Taxonomy" id="2024553"/>
    <lineage>
        <taxon>Bacteria</taxon>
        <taxon>Bacillati</taxon>
        <taxon>Chloroflexota</taxon>
        <taxon>Chloroflexia</taxon>
        <taxon>Chloroflexales</taxon>
        <taxon>Chloroflexineae</taxon>
        <taxon>Oscillochloridaceae</taxon>
        <taxon>Candidatus Viridilinea</taxon>
    </lineage>
</organism>
<feature type="binding site" evidence="14">
    <location>
        <begin position="107"/>
        <end position="113"/>
    </location>
    <ligand>
        <name>ATP</name>
        <dbReference type="ChEBI" id="CHEBI:30616"/>
    </ligand>
</feature>
<accession>A0A2A6RPT8</accession>
<keyword evidence="9 14" id="KW-0133">Cell shape</keyword>
<dbReference type="GO" id="GO:0071555">
    <property type="term" value="P:cell wall organization"/>
    <property type="evidence" value="ECO:0007669"/>
    <property type="project" value="UniProtKB-KW"/>
</dbReference>
<comment type="caution">
    <text evidence="18">The sequence shown here is derived from an EMBL/GenBank/DDBJ whole genome shotgun (WGS) entry which is preliminary data.</text>
</comment>
<evidence type="ECO:0000256" key="5">
    <source>
        <dbReference type="ARBA" id="ARBA00022598"/>
    </source>
</evidence>
<evidence type="ECO:0000256" key="6">
    <source>
        <dbReference type="ARBA" id="ARBA00022618"/>
    </source>
</evidence>
<keyword evidence="4 14" id="KW-0963">Cytoplasm</keyword>
<comment type="pathway">
    <text evidence="2 14">Cell wall biogenesis; peptidoglycan biosynthesis.</text>
</comment>
<dbReference type="Gene3D" id="3.40.1190.10">
    <property type="entry name" value="Mur-like, catalytic domain"/>
    <property type="match status" value="1"/>
</dbReference>
<dbReference type="InterPro" id="IPR036565">
    <property type="entry name" value="Mur-like_cat_sf"/>
</dbReference>
<keyword evidence="10 14" id="KW-0573">Peptidoglycan synthesis</keyword>
<keyword evidence="6 14" id="KW-0132">Cell division</keyword>
<comment type="similarity">
    <text evidence="14">Belongs to the MurCDEF family.</text>
</comment>
<evidence type="ECO:0000256" key="7">
    <source>
        <dbReference type="ARBA" id="ARBA00022741"/>
    </source>
</evidence>
<dbReference type="Proteomes" id="UP000220527">
    <property type="component" value="Unassembled WGS sequence"/>
</dbReference>
<dbReference type="EC" id="6.3.2.8" evidence="3 14"/>
<dbReference type="PANTHER" id="PTHR43445">
    <property type="entry name" value="UDP-N-ACETYLMURAMATE--L-ALANINE LIGASE-RELATED"/>
    <property type="match status" value="1"/>
</dbReference>
<keyword evidence="11 14" id="KW-0131">Cell cycle</keyword>
<evidence type="ECO:0000256" key="9">
    <source>
        <dbReference type="ARBA" id="ARBA00022960"/>
    </source>
</evidence>
<dbReference type="InterPro" id="IPR005758">
    <property type="entry name" value="UDP-N-AcMur_Ala_ligase_MurC"/>
</dbReference>
<dbReference type="InterPro" id="IPR000713">
    <property type="entry name" value="Mur_ligase_N"/>
</dbReference>
<reference evidence="19" key="1">
    <citation type="submission" date="2017-08" db="EMBL/GenBank/DDBJ databases">
        <authorList>
            <person name="Grouzdev D.S."/>
            <person name="Gaisin V.A."/>
            <person name="Rysina M.S."/>
            <person name="Gorlenko V.M."/>
        </authorList>
    </citation>
    <scope>NUCLEOTIDE SEQUENCE [LARGE SCALE GENOMIC DNA]</scope>
    <source>
        <strain evidence="19">Kir15-3F</strain>
    </source>
</reference>
<keyword evidence="8 14" id="KW-0067">ATP-binding</keyword>
<evidence type="ECO:0000256" key="4">
    <source>
        <dbReference type="ARBA" id="ARBA00022490"/>
    </source>
</evidence>
<dbReference type="Pfam" id="PF02875">
    <property type="entry name" value="Mur_ligase_C"/>
    <property type="match status" value="1"/>
</dbReference>
<dbReference type="Pfam" id="PF01225">
    <property type="entry name" value="Mur_ligase"/>
    <property type="match status" value="1"/>
</dbReference>
<dbReference type="InterPro" id="IPR050061">
    <property type="entry name" value="MurCDEF_pg_biosynth"/>
</dbReference>
<dbReference type="GO" id="GO:0009252">
    <property type="term" value="P:peptidoglycan biosynthetic process"/>
    <property type="evidence" value="ECO:0007669"/>
    <property type="project" value="UniProtKB-UniRule"/>
</dbReference>
<dbReference type="SUPFAM" id="SSF53623">
    <property type="entry name" value="MurD-like peptide ligases, catalytic domain"/>
    <property type="match status" value="1"/>
</dbReference>
<keyword evidence="12 14" id="KW-0961">Cell wall biogenesis/degradation</keyword>
<evidence type="ECO:0000256" key="8">
    <source>
        <dbReference type="ARBA" id="ARBA00022840"/>
    </source>
</evidence>
<dbReference type="InterPro" id="IPR036615">
    <property type="entry name" value="Mur_ligase_C_dom_sf"/>
</dbReference>
<keyword evidence="7 14" id="KW-0547">Nucleotide-binding</keyword>
<comment type="catalytic activity">
    <reaction evidence="13 14">
        <text>UDP-N-acetyl-alpha-D-muramate + L-alanine + ATP = UDP-N-acetyl-alpha-D-muramoyl-L-alanine + ADP + phosphate + H(+)</text>
        <dbReference type="Rhea" id="RHEA:23372"/>
        <dbReference type="ChEBI" id="CHEBI:15378"/>
        <dbReference type="ChEBI" id="CHEBI:30616"/>
        <dbReference type="ChEBI" id="CHEBI:43474"/>
        <dbReference type="ChEBI" id="CHEBI:57972"/>
        <dbReference type="ChEBI" id="CHEBI:70757"/>
        <dbReference type="ChEBI" id="CHEBI:83898"/>
        <dbReference type="ChEBI" id="CHEBI:456216"/>
        <dbReference type="EC" id="6.3.2.8"/>
    </reaction>
</comment>
<evidence type="ECO:0000259" key="15">
    <source>
        <dbReference type="Pfam" id="PF01225"/>
    </source>
</evidence>
<evidence type="ECO:0000259" key="16">
    <source>
        <dbReference type="Pfam" id="PF02875"/>
    </source>
</evidence>
<evidence type="ECO:0000256" key="14">
    <source>
        <dbReference type="HAMAP-Rule" id="MF_00046"/>
    </source>
</evidence>
<dbReference type="OrthoDB" id="9804126at2"/>
<dbReference type="PANTHER" id="PTHR43445:SF3">
    <property type="entry name" value="UDP-N-ACETYLMURAMATE--L-ALANINE LIGASE"/>
    <property type="match status" value="1"/>
</dbReference>
<keyword evidence="19" id="KW-1185">Reference proteome</keyword>
<evidence type="ECO:0000256" key="10">
    <source>
        <dbReference type="ARBA" id="ARBA00022984"/>
    </source>
</evidence>
<feature type="domain" description="Mur ligase C-terminal" evidence="16">
    <location>
        <begin position="320"/>
        <end position="450"/>
    </location>
</feature>
<dbReference type="InterPro" id="IPR004101">
    <property type="entry name" value="Mur_ligase_C"/>
</dbReference>
<dbReference type="NCBIfam" id="TIGR01082">
    <property type="entry name" value="murC"/>
    <property type="match status" value="1"/>
</dbReference>
<dbReference type="UniPathway" id="UPA00219"/>
<evidence type="ECO:0000259" key="17">
    <source>
        <dbReference type="Pfam" id="PF08245"/>
    </source>
</evidence>
<evidence type="ECO:0000256" key="3">
    <source>
        <dbReference type="ARBA" id="ARBA00012211"/>
    </source>
</evidence>